<dbReference type="PROSITE" id="PS50943">
    <property type="entry name" value="HTH_CROC1"/>
    <property type="match status" value="1"/>
</dbReference>
<dbReference type="Pfam" id="PF13560">
    <property type="entry name" value="HTH_31"/>
    <property type="match status" value="1"/>
</dbReference>
<sequence>MAEQEVSALRMSFGRQCRLLREYRKLTRDDVGEPCSVSGSMIGAVERGERIPDTALIHNLDQVLGAHGLLASVSDFMAAEKYRAFFRNFAALERQCYSLNAYAPLLVPGLLQTEEYARATFRMRAPSWDDDEIEKQVAARMERQQVLKRVPRPFLGFVIEESVLRRPIGGREVLRKQVKHLLDCARLYFVTMQVMPMDSEEHVALDGMLSLLISKEHQHYAYVEHHGGSQLIVDKEQVSLLQERYGILRSQALSPRESARFIEKLAGEL</sequence>
<protein>
    <recommendedName>
        <fullName evidence="1">HTH cro/C1-type domain-containing protein</fullName>
    </recommendedName>
</protein>
<feature type="domain" description="HTH cro/C1-type" evidence="1">
    <location>
        <begin position="18"/>
        <end position="70"/>
    </location>
</feature>
<gene>
    <name evidence="2" type="ORF">CAG99_13205</name>
</gene>
<dbReference type="OrthoDB" id="5177600at2"/>
<dbReference type="RefSeq" id="WP_086159556.1">
    <property type="nucleotide sequence ID" value="NZ_CP021121.1"/>
</dbReference>
<dbReference type="CDD" id="cd00093">
    <property type="entry name" value="HTH_XRE"/>
    <property type="match status" value="1"/>
</dbReference>
<dbReference type="EMBL" id="CP021121">
    <property type="protein sequence ID" value="ARQ69695.1"/>
    <property type="molecule type" value="Genomic_DNA"/>
</dbReference>
<dbReference type="AlphaFoldDB" id="A0A1W7CY99"/>
<accession>A0A1W7CY99</accession>
<dbReference type="InterPro" id="IPR010982">
    <property type="entry name" value="Lambda_DNA-bd_dom_sf"/>
</dbReference>
<dbReference type="Proteomes" id="UP000194218">
    <property type="component" value="Chromosome"/>
</dbReference>
<evidence type="ECO:0000313" key="2">
    <source>
        <dbReference type="EMBL" id="ARQ69695.1"/>
    </source>
</evidence>
<dbReference type="InterPro" id="IPR001387">
    <property type="entry name" value="Cro/C1-type_HTH"/>
</dbReference>
<evidence type="ECO:0000313" key="3">
    <source>
        <dbReference type="Proteomes" id="UP000194218"/>
    </source>
</evidence>
<name>A0A1W7CY99_9ACTN</name>
<keyword evidence="3" id="KW-1185">Reference proteome</keyword>
<organism evidence="2 3">
    <name type="scientific">Streptomyces marincola</name>
    <dbReference type="NCBI Taxonomy" id="2878388"/>
    <lineage>
        <taxon>Bacteria</taxon>
        <taxon>Bacillati</taxon>
        <taxon>Actinomycetota</taxon>
        <taxon>Actinomycetes</taxon>
        <taxon>Kitasatosporales</taxon>
        <taxon>Streptomycetaceae</taxon>
        <taxon>Streptomyces</taxon>
    </lineage>
</organism>
<dbReference type="Gene3D" id="1.10.260.40">
    <property type="entry name" value="lambda repressor-like DNA-binding domains"/>
    <property type="match status" value="1"/>
</dbReference>
<dbReference type="KEGG" id="smao:CAG99_13205"/>
<dbReference type="Pfam" id="PF19054">
    <property type="entry name" value="DUF5753"/>
    <property type="match status" value="1"/>
</dbReference>
<dbReference type="GO" id="GO:0003677">
    <property type="term" value="F:DNA binding"/>
    <property type="evidence" value="ECO:0007669"/>
    <property type="project" value="InterPro"/>
</dbReference>
<dbReference type="InterPro" id="IPR043917">
    <property type="entry name" value="DUF5753"/>
</dbReference>
<dbReference type="SUPFAM" id="SSF47413">
    <property type="entry name" value="lambda repressor-like DNA-binding domains"/>
    <property type="match status" value="1"/>
</dbReference>
<evidence type="ECO:0000259" key="1">
    <source>
        <dbReference type="PROSITE" id="PS50943"/>
    </source>
</evidence>
<proteinExistence type="predicted"/>
<reference evidence="2 3" key="1">
    <citation type="submission" date="2017-05" db="EMBL/GenBank/DDBJ databases">
        <title>Complete genome sequence of Streptomyces sp. SCSIO 03032 revealed the diverse biosynthetic pathways for its bioactive secondary metabolites.</title>
        <authorList>
            <person name="Ma L."/>
            <person name="Zhu Y."/>
            <person name="Zhang W."/>
            <person name="Zhang G."/>
            <person name="Tian X."/>
            <person name="Zhang S."/>
            <person name="Zhang C."/>
        </authorList>
    </citation>
    <scope>NUCLEOTIDE SEQUENCE [LARGE SCALE GENOMIC DNA]</scope>
    <source>
        <strain evidence="2 3">SCSIO 03032</strain>
    </source>
</reference>